<dbReference type="Proteomes" id="UP000824219">
    <property type="component" value="Linkage Group LG21"/>
</dbReference>
<dbReference type="EMBL" id="JAHKSW010000021">
    <property type="protein sequence ID" value="KAG7318814.1"/>
    <property type="molecule type" value="Genomic_DNA"/>
</dbReference>
<dbReference type="OrthoDB" id="40334at2759"/>
<evidence type="ECO:0000313" key="2">
    <source>
        <dbReference type="Proteomes" id="UP000824219"/>
    </source>
</evidence>
<name>A0A9D3SH53_9TELE</name>
<evidence type="ECO:0000313" key="1">
    <source>
        <dbReference type="EMBL" id="KAG7318814.1"/>
    </source>
</evidence>
<keyword evidence="2" id="KW-1185">Reference proteome</keyword>
<reference evidence="1 2" key="1">
    <citation type="submission" date="2021-06" db="EMBL/GenBank/DDBJ databases">
        <title>Chromosome-level genome assembly of the red-tail catfish (Hemibagrus wyckioides).</title>
        <authorList>
            <person name="Shao F."/>
        </authorList>
    </citation>
    <scope>NUCLEOTIDE SEQUENCE [LARGE SCALE GENOMIC DNA]</scope>
    <source>
        <strain evidence="1">EC202008001</strain>
        <tissue evidence="1">Blood</tissue>
    </source>
</reference>
<accession>A0A9D3SH53</accession>
<dbReference type="AlphaFoldDB" id="A0A9D3SH53"/>
<protein>
    <submittedName>
        <fullName evidence="1">Uncharacterized protein</fullName>
    </submittedName>
</protein>
<gene>
    <name evidence="1" type="ORF">KOW79_017288</name>
</gene>
<comment type="caution">
    <text evidence="1">The sequence shown here is derived from an EMBL/GenBank/DDBJ whole genome shotgun (WGS) entry which is preliminary data.</text>
</comment>
<sequence length="146" mass="16572">MFFLRRFGCQICHWTAVVVSKLEKDLRVALVGIGPEETGLKEFQDGGEKDLLQFIQETPGDFVALEDISKALDISSSVQVGVRPQVRHIVRDLIQSVMTTSVHDEDELKHFYTIIFFFLLNLETPDTPAAAFKFITISNFNTYNTD</sequence>
<organism evidence="1 2">
    <name type="scientific">Hemibagrus wyckioides</name>
    <dbReference type="NCBI Taxonomy" id="337641"/>
    <lineage>
        <taxon>Eukaryota</taxon>
        <taxon>Metazoa</taxon>
        <taxon>Chordata</taxon>
        <taxon>Craniata</taxon>
        <taxon>Vertebrata</taxon>
        <taxon>Euteleostomi</taxon>
        <taxon>Actinopterygii</taxon>
        <taxon>Neopterygii</taxon>
        <taxon>Teleostei</taxon>
        <taxon>Ostariophysi</taxon>
        <taxon>Siluriformes</taxon>
        <taxon>Bagridae</taxon>
        <taxon>Hemibagrus</taxon>
    </lineage>
</organism>
<proteinExistence type="predicted"/>